<accession>A0ABT6XYI6</accession>
<feature type="region of interest" description="Disordered" evidence="1">
    <location>
        <begin position="228"/>
        <end position="250"/>
    </location>
</feature>
<dbReference type="Pfam" id="PF00675">
    <property type="entry name" value="Peptidase_M16"/>
    <property type="match status" value="1"/>
</dbReference>
<comment type="caution">
    <text evidence="4">The sequence shown here is derived from an EMBL/GenBank/DDBJ whole genome shotgun (WGS) entry which is preliminary data.</text>
</comment>
<organism evidence="4 5">
    <name type="scientific">Alicyclobacillus sendaiensis PA2</name>
    <dbReference type="NCBI Taxonomy" id="3029425"/>
    <lineage>
        <taxon>Bacteria</taxon>
        <taxon>Bacillati</taxon>
        <taxon>Bacillota</taxon>
        <taxon>Bacilli</taxon>
        <taxon>Bacillales</taxon>
        <taxon>Alicyclobacillaceae</taxon>
        <taxon>Alicyclobacillus</taxon>
    </lineage>
</organism>
<name>A0ABT6XYI6_ALISE</name>
<dbReference type="PANTHER" id="PTHR11851:SF134">
    <property type="entry name" value="ZINC-DEPENDENT PROTEASE"/>
    <property type="match status" value="1"/>
</dbReference>
<dbReference type="PANTHER" id="PTHR11851">
    <property type="entry name" value="METALLOPROTEASE"/>
    <property type="match status" value="1"/>
</dbReference>
<feature type="domain" description="Peptidase M16 N-terminal" evidence="2">
    <location>
        <begin position="56"/>
        <end position="175"/>
    </location>
</feature>
<dbReference type="Pfam" id="PF05193">
    <property type="entry name" value="Peptidase_M16_C"/>
    <property type="match status" value="1"/>
</dbReference>
<dbReference type="InterPro" id="IPR011249">
    <property type="entry name" value="Metalloenz_LuxS/M16"/>
</dbReference>
<evidence type="ECO:0000256" key="1">
    <source>
        <dbReference type="SAM" id="MobiDB-lite"/>
    </source>
</evidence>
<dbReference type="SUPFAM" id="SSF63411">
    <property type="entry name" value="LuxS/MPP-like metallohydrolase"/>
    <property type="match status" value="2"/>
</dbReference>
<feature type="domain" description="Peptidase M16 C-terminal" evidence="3">
    <location>
        <begin position="182"/>
        <end position="361"/>
    </location>
</feature>
<dbReference type="RefSeq" id="WP_283203658.1">
    <property type="nucleotide sequence ID" value="NZ_JASGCB010000011.1"/>
</dbReference>
<gene>
    <name evidence="4" type="ORF">QID03_08100</name>
</gene>
<protein>
    <submittedName>
        <fullName evidence="4">Pitrilysin family protein</fullName>
    </submittedName>
</protein>
<dbReference type="InterPro" id="IPR050361">
    <property type="entry name" value="MPP/UQCRC_Complex"/>
</dbReference>
<sequence>MSDHRHVALELPFDTRTWTLENGLVVTLMPRPALHQTYGMFATRYGSVDRAFRIHGQLHEMPDGIAHFLEHKMFEDPEMDVFARFASHGASVDAYTTFDHTAYYFSGTGEIARHVRTLLDFVQSIHLTDENVEKEKGIIAQEIHMVNDQPDRKVYMELLKSMYHEHPVRIDIAGTVDSVRAITKEQLLLCYNTFYHPSNMVLVLAGGFDADEIAHVIEENQTRKSFGKPPAIERLYPDEPPTPARSRHSLPLPVREPRLLVGWKEANGASGSNLIEQDTVMTMLLDALFGPTSAFYQGLLDEGLIDKGFSAGYELTNTFGYTVVGGKTPHPDALAERIQAHVARARERGIDEEAFERARKKTLGRVLMSFDQNAYLVRSWVTYFLRGHGAFAWAQVIAVLQSMTLERANARLQEHLREDNMVVSAVVPS</sequence>
<reference evidence="4 5" key="1">
    <citation type="submission" date="2023-04" db="EMBL/GenBank/DDBJ databases">
        <title>A. sendaiensis sub sp. chiapanensis a novel subspecie with specific adaptation in bacterial cell wall isolated from an active volcano.</title>
        <authorList>
            <person name="Alvarez Gutierrez P.E."/>
            <person name="Ortiz Cortes L.Y."/>
        </authorList>
    </citation>
    <scope>NUCLEOTIDE SEQUENCE [LARGE SCALE GENOMIC DNA]</scope>
    <source>
        <strain evidence="4 5">PA2</strain>
    </source>
</reference>
<keyword evidence="5" id="KW-1185">Reference proteome</keyword>
<dbReference type="Gene3D" id="3.30.830.10">
    <property type="entry name" value="Metalloenzyme, LuxS/M16 peptidase-like"/>
    <property type="match status" value="2"/>
</dbReference>
<dbReference type="Proteomes" id="UP001529245">
    <property type="component" value="Unassembled WGS sequence"/>
</dbReference>
<evidence type="ECO:0000313" key="4">
    <source>
        <dbReference type="EMBL" id="MDI9260151.1"/>
    </source>
</evidence>
<evidence type="ECO:0000313" key="5">
    <source>
        <dbReference type="Proteomes" id="UP001529245"/>
    </source>
</evidence>
<dbReference type="InterPro" id="IPR011765">
    <property type="entry name" value="Pept_M16_N"/>
</dbReference>
<proteinExistence type="predicted"/>
<evidence type="ECO:0000259" key="3">
    <source>
        <dbReference type="Pfam" id="PF05193"/>
    </source>
</evidence>
<evidence type="ECO:0000259" key="2">
    <source>
        <dbReference type="Pfam" id="PF00675"/>
    </source>
</evidence>
<dbReference type="NCBIfam" id="NF047421">
    <property type="entry name" value="YfmH_fam"/>
    <property type="match status" value="1"/>
</dbReference>
<dbReference type="EMBL" id="JASGCB010000011">
    <property type="protein sequence ID" value="MDI9260151.1"/>
    <property type="molecule type" value="Genomic_DNA"/>
</dbReference>
<dbReference type="InterPro" id="IPR007863">
    <property type="entry name" value="Peptidase_M16_C"/>
</dbReference>